<dbReference type="GO" id="GO:0051301">
    <property type="term" value="P:cell division"/>
    <property type="evidence" value="ECO:0007669"/>
    <property type="project" value="UniProtKB-KW"/>
</dbReference>
<evidence type="ECO:0000256" key="5">
    <source>
        <dbReference type="ARBA" id="ARBA00012518"/>
    </source>
</evidence>
<feature type="domain" description="FAD-binding PCMH-type" evidence="17">
    <location>
        <begin position="32"/>
        <end position="211"/>
    </location>
</feature>
<dbReference type="SUPFAM" id="SSF56194">
    <property type="entry name" value="Uridine diphospho-N-Acetylenolpyruvylglucosamine reductase, MurB, C-terminal domain"/>
    <property type="match status" value="1"/>
</dbReference>
<dbReference type="GO" id="GO:0005829">
    <property type="term" value="C:cytosol"/>
    <property type="evidence" value="ECO:0007669"/>
    <property type="project" value="TreeGrafter"/>
</dbReference>
<evidence type="ECO:0000256" key="4">
    <source>
        <dbReference type="ARBA" id="ARBA00004752"/>
    </source>
</evidence>
<dbReference type="InterPro" id="IPR036635">
    <property type="entry name" value="MurB_C_sf"/>
</dbReference>
<dbReference type="AlphaFoldDB" id="A0A6J6V4J1"/>
<dbReference type="InterPro" id="IPR016169">
    <property type="entry name" value="FAD-bd_PCMH_sub2"/>
</dbReference>
<keyword evidence="12" id="KW-0573">Peptidoglycan synthesis</keyword>
<dbReference type="Gene3D" id="3.30.465.10">
    <property type="match status" value="1"/>
</dbReference>
<evidence type="ECO:0000256" key="13">
    <source>
        <dbReference type="ARBA" id="ARBA00023002"/>
    </source>
</evidence>
<dbReference type="InterPro" id="IPR016167">
    <property type="entry name" value="FAD-bd_PCMH_sub1"/>
</dbReference>
<evidence type="ECO:0000256" key="12">
    <source>
        <dbReference type="ARBA" id="ARBA00022984"/>
    </source>
</evidence>
<protein>
    <recommendedName>
        <fullName evidence="5">UDP-N-acetylmuramate dehydrogenase</fullName>
        <ecNumber evidence="5">1.3.1.98</ecNumber>
    </recommendedName>
</protein>
<dbReference type="HAMAP" id="MF_00037">
    <property type="entry name" value="MurB"/>
    <property type="match status" value="1"/>
</dbReference>
<keyword evidence="11" id="KW-0133">Cell shape</keyword>
<dbReference type="GO" id="GO:0008762">
    <property type="term" value="F:UDP-N-acetylmuramate dehydrogenase activity"/>
    <property type="evidence" value="ECO:0007669"/>
    <property type="project" value="UniProtKB-EC"/>
</dbReference>
<dbReference type="GO" id="GO:0009252">
    <property type="term" value="P:peptidoglycan biosynthetic process"/>
    <property type="evidence" value="ECO:0007669"/>
    <property type="project" value="UniProtKB-UniPathway"/>
</dbReference>
<dbReference type="Gene3D" id="3.30.43.10">
    <property type="entry name" value="Uridine Diphospho-n-acetylenolpyruvylglucosamine Reductase, domain 2"/>
    <property type="match status" value="1"/>
</dbReference>
<evidence type="ECO:0000259" key="17">
    <source>
        <dbReference type="PROSITE" id="PS51387"/>
    </source>
</evidence>
<evidence type="ECO:0000256" key="9">
    <source>
        <dbReference type="ARBA" id="ARBA00022827"/>
    </source>
</evidence>
<evidence type="ECO:0000313" key="18">
    <source>
        <dbReference type="EMBL" id="CAB4767142.1"/>
    </source>
</evidence>
<evidence type="ECO:0000256" key="7">
    <source>
        <dbReference type="ARBA" id="ARBA00022618"/>
    </source>
</evidence>
<dbReference type="PROSITE" id="PS51387">
    <property type="entry name" value="FAD_PCMH"/>
    <property type="match status" value="1"/>
</dbReference>
<dbReference type="EMBL" id="CAEZZV010000002">
    <property type="protein sequence ID" value="CAB4767142.1"/>
    <property type="molecule type" value="Genomic_DNA"/>
</dbReference>
<organism evidence="18">
    <name type="scientific">freshwater metagenome</name>
    <dbReference type="NCBI Taxonomy" id="449393"/>
    <lineage>
        <taxon>unclassified sequences</taxon>
        <taxon>metagenomes</taxon>
        <taxon>ecological metagenomes</taxon>
    </lineage>
</organism>
<dbReference type="NCBIfam" id="TIGR00179">
    <property type="entry name" value="murB"/>
    <property type="match status" value="1"/>
</dbReference>
<evidence type="ECO:0000256" key="6">
    <source>
        <dbReference type="ARBA" id="ARBA00022490"/>
    </source>
</evidence>
<dbReference type="InterPro" id="IPR003170">
    <property type="entry name" value="MurB"/>
</dbReference>
<name>A0A6J6V4J1_9ZZZZ</name>
<dbReference type="EC" id="1.3.1.98" evidence="5"/>
<evidence type="ECO:0000256" key="14">
    <source>
        <dbReference type="ARBA" id="ARBA00023306"/>
    </source>
</evidence>
<dbReference type="PANTHER" id="PTHR21071:SF4">
    <property type="entry name" value="UDP-N-ACETYLENOLPYRUVOYLGLUCOSAMINE REDUCTASE"/>
    <property type="match status" value="1"/>
</dbReference>
<evidence type="ECO:0000313" key="19">
    <source>
        <dbReference type="EMBL" id="CAB5126257.1"/>
    </source>
</evidence>
<comment type="catalytic activity">
    <reaction evidence="16">
        <text>UDP-N-acetyl-alpha-D-muramate + NADP(+) = UDP-N-acetyl-3-O-(1-carboxyvinyl)-alpha-D-glucosamine + NADPH + H(+)</text>
        <dbReference type="Rhea" id="RHEA:12248"/>
        <dbReference type="ChEBI" id="CHEBI:15378"/>
        <dbReference type="ChEBI" id="CHEBI:57783"/>
        <dbReference type="ChEBI" id="CHEBI:58349"/>
        <dbReference type="ChEBI" id="CHEBI:68483"/>
        <dbReference type="ChEBI" id="CHEBI:70757"/>
        <dbReference type="EC" id="1.3.1.98"/>
    </reaction>
</comment>
<proteinExistence type="inferred from homology"/>
<dbReference type="UniPathway" id="UPA00219"/>
<keyword evidence="10" id="KW-0521">NADP</keyword>
<dbReference type="GO" id="GO:0008360">
    <property type="term" value="P:regulation of cell shape"/>
    <property type="evidence" value="ECO:0007669"/>
    <property type="project" value="UniProtKB-KW"/>
</dbReference>
<evidence type="ECO:0000256" key="3">
    <source>
        <dbReference type="ARBA" id="ARBA00004496"/>
    </source>
</evidence>
<comment type="function">
    <text evidence="2">Cell wall formation.</text>
</comment>
<evidence type="ECO:0000256" key="16">
    <source>
        <dbReference type="ARBA" id="ARBA00048914"/>
    </source>
</evidence>
<comment type="cofactor">
    <cofactor evidence="1">
        <name>FAD</name>
        <dbReference type="ChEBI" id="CHEBI:57692"/>
    </cofactor>
</comment>
<evidence type="ECO:0000256" key="2">
    <source>
        <dbReference type="ARBA" id="ARBA00003921"/>
    </source>
</evidence>
<dbReference type="GO" id="GO:0071949">
    <property type="term" value="F:FAD binding"/>
    <property type="evidence" value="ECO:0007669"/>
    <property type="project" value="InterPro"/>
</dbReference>
<keyword evidence="14" id="KW-0131">Cell cycle</keyword>
<evidence type="ECO:0000256" key="11">
    <source>
        <dbReference type="ARBA" id="ARBA00022960"/>
    </source>
</evidence>
<dbReference type="InterPro" id="IPR016166">
    <property type="entry name" value="FAD-bd_PCMH"/>
</dbReference>
<keyword evidence="15" id="KW-0961">Cell wall biogenesis/degradation</keyword>
<dbReference type="InterPro" id="IPR011601">
    <property type="entry name" value="MurB_C"/>
</dbReference>
<dbReference type="GO" id="GO:0071555">
    <property type="term" value="P:cell wall organization"/>
    <property type="evidence" value="ECO:0007669"/>
    <property type="project" value="UniProtKB-KW"/>
</dbReference>
<evidence type="ECO:0000256" key="15">
    <source>
        <dbReference type="ARBA" id="ARBA00023316"/>
    </source>
</evidence>
<comment type="pathway">
    <text evidence="4">Cell wall biogenesis; peptidoglycan biosynthesis.</text>
</comment>
<evidence type="ECO:0000256" key="8">
    <source>
        <dbReference type="ARBA" id="ARBA00022630"/>
    </source>
</evidence>
<dbReference type="PANTHER" id="PTHR21071">
    <property type="entry name" value="UDP-N-ACETYLENOLPYRUVOYLGLUCOSAMINE REDUCTASE"/>
    <property type="match status" value="1"/>
</dbReference>
<dbReference type="SUPFAM" id="SSF56176">
    <property type="entry name" value="FAD-binding/transporter-associated domain-like"/>
    <property type="match status" value="1"/>
</dbReference>
<sequence>MPINEQIAATIAGLGALAQCDHDISSLTTYKVGGRAAIFVRAETMQDLLLVARVVCETGVPMIPLGRGSNLLISDHGFAGLILQLGELAQQISLPHAEARDEMHEGVEVACSVTAGSAVALPVLARRTASVGIRGFEWAVGVPGSLGGAIRMNAGGHGSDISESLVSAQVLNFRTGEISTMLTPELGLRFRASDLDDQQLIISGTLSLTYGSSQESLQMIDEIVRWRRENQPGGQNAGSVFVNPVPGEITAGQLIDRCGLRGFRIGSAEVSMKHANFIQADVGGSAKDIVSLMRHIQRVVGDTSGYELRSEIRLIGFEKES</sequence>
<keyword evidence="13" id="KW-0560">Oxidoreductase</keyword>
<reference evidence="18" key="1">
    <citation type="submission" date="2020-05" db="EMBL/GenBank/DDBJ databases">
        <authorList>
            <person name="Chiriac C."/>
            <person name="Salcher M."/>
            <person name="Ghai R."/>
            <person name="Kavagutti S V."/>
        </authorList>
    </citation>
    <scope>NUCLEOTIDE SEQUENCE</scope>
</reference>
<keyword evidence="8" id="KW-0285">Flavoprotein</keyword>
<dbReference type="Pfam" id="PF02873">
    <property type="entry name" value="MurB_C"/>
    <property type="match status" value="1"/>
</dbReference>
<comment type="subcellular location">
    <subcellularLocation>
        <location evidence="3">Cytoplasm</location>
    </subcellularLocation>
</comment>
<dbReference type="EMBL" id="CAFBRX010000101">
    <property type="protein sequence ID" value="CAB5126257.1"/>
    <property type="molecule type" value="Genomic_DNA"/>
</dbReference>
<dbReference type="Pfam" id="PF01565">
    <property type="entry name" value="FAD_binding_4"/>
    <property type="match status" value="1"/>
</dbReference>
<evidence type="ECO:0000256" key="10">
    <source>
        <dbReference type="ARBA" id="ARBA00022857"/>
    </source>
</evidence>
<accession>A0A6J6V4J1</accession>
<gene>
    <name evidence="18" type="ORF">UFOPK2921_00039</name>
    <name evidence="19" type="ORF">UFOPK4422_01025</name>
</gene>
<keyword evidence="6" id="KW-0963">Cytoplasm</keyword>
<dbReference type="Gene3D" id="3.90.78.10">
    <property type="entry name" value="UDP-N-acetylenolpyruvoylglucosamine reductase, C-terminal domain"/>
    <property type="match status" value="1"/>
</dbReference>
<dbReference type="InterPro" id="IPR006094">
    <property type="entry name" value="Oxid_FAD_bind_N"/>
</dbReference>
<dbReference type="InterPro" id="IPR036318">
    <property type="entry name" value="FAD-bd_PCMH-like_sf"/>
</dbReference>
<keyword evidence="9" id="KW-0274">FAD</keyword>
<evidence type="ECO:0000256" key="1">
    <source>
        <dbReference type="ARBA" id="ARBA00001974"/>
    </source>
</evidence>
<keyword evidence="7" id="KW-0132">Cell division</keyword>